<organism evidence="3 4">
    <name type="scientific">Exserohilum turcicum (strain 28A)</name>
    <name type="common">Northern leaf blight fungus</name>
    <name type="synonym">Setosphaeria turcica</name>
    <dbReference type="NCBI Taxonomy" id="671987"/>
    <lineage>
        <taxon>Eukaryota</taxon>
        <taxon>Fungi</taxon>
        <taxon>Dikarya</taxon>
        <taxon>Ascomycota</taxon>
        <taxon>Pezizomycotina</taxon>
        <taxon>Dothideomycetes</taxon>
        <taxon>Pleosporomycetidae</taxon>
        <taxon>Pleosporales</taxon>
        <taxon>Pleosporineae</taxon>
        <taxon>Pleosporaceae</taxon>
        <taxon>Exserohilum</taxon>
    </lineage>
</organism>
<evidence type="ECO:0000256" key="1">
    <source>
        <dbReference type="SAM" id="MobiDB-lite"/>
    </source>
</evidence>
<accession>R0K8T7</accession>
<name>R0K8T7_EXST2</name>
<reference evidence="3 4" key="1">
    <citation type="journal article" date="2012" name="PLoS Pathog.">
        <title>Diverse lifestyles and strategies of plant pathogenesis encoded in the genomes of eighteen Dothideomycetes fungi.</title>
        <authorList>
            <person name="Ohm R.A."/>
            <person name="Feau N."/>
            <person name="Henrissat B."/>
            <person name="Schoch C.L."/>
            <person name="Horwitz B.A."/>
            <person name="Barry K.W."/>
            <person name="Condon B.J."/>
            <person name="Copeland A.C."/>
            <person name="Dhillon B."/>
            <person name="Glaser F."/>
            <person name="Hesse C.N."/>
            <person name="Kosti I."/>
            <person name="LaButti K."/>
            <person name="Lindquist E.A."/>
            <person name="Lucas S."/>
            <person name="Salamov A.A."/>
            <person name="Bradshaw R.E."/>
            <person name="Ciuffetti L."/>
            <person name="Hamelin R.C."/>
            <person name="Kema G.H.J."/>
            <person name="Lawrence C."/>
            <person name="Scott J.A."/>
            <person name="Spatafora J.W."/>
            <person name="Turgeon B.G."/>
            <person name="de Wit P.J.G.M."/>
            <person name="Zhong S."/>
            <person name="Goodwin S.B."/>
            <person name="Grigoriev I.V."/>
        </authorList>
    </citation>
    <scope>NUCLEOTIDE SEQUENCE [LARGE SCALE GENOMIC DNA]</scope>
    <source>
        <strain evidence="4">28A</strain>
    </source>
</reference>
<feature type="compositionally biased region" description="Polar residues" evidence="1">
    <location>
        <begin position="24"/>
        <end position="34"/>
    </location>
</feature>
<feature type="compositionally biased region" description="Polar residues" evidence="1">
    <location>
        <begin position="104"/>
        <end position="150"/>
    </location>
</feature>
<gene>
    <name evidence="3" type="ORF">SETTUDRAFT_39897</name>
</gene>
<evidence type="ECO:0000259" key="2">
    <source>
        <dbReference type="Pfam" id="PF20516"/>
    </source>
</evidence>
<protein>
    <recommendedName>
        <fullName evidence="2">PD-(D/E)XK nuclease-like domain-containing protein</fullName>
    </recommendedName>
</protein>
<dbReference type="InterPro" id="IPR046797">
    <property type="entry name" value="PDDEXK_12"/>
</dbReference>
<feature type="region of interest" description="Disordered" evidence="1">
    <location>
        <begin position="104"/>
        <end position="155"/>
    </location>
</feature>
<proteinExistence type="predicted"/>
<dbReference type="STRING" id="671987.R0K8T7"/>
<dbReference type="EMBL" id="KB908626">
    <property type="protein sequence ID" value="EOA85874.1"/>
    <property type="molecule type" value="Genomic_DNA"/>
</dbReference>
<feature type="domain" description="PD-(D/E)XK nuclease-like" evidence="2">
    <location>
        <begin position="202"/>
        <end position="452"/>
    </location>
</feature>
<dbReference type="GeneID" id="19404536"/>
<evidence type="ECO:0000313" key="4">
    <source>
        <dbReference type="Proteomes" id="UP000016935"/>
    </source>
</evidence>
<keyword evidence="4" id="KW-1185">Reference proteome</keyword>
<dbReference type="RefSeq" id="XP_008026396.1">
    <property type="nucleotide sequence ID" value="XM_008028205.1"/>
</dbReference>
<dbReference type="eggNOG" id="ENOG502RIXJ">
    <property type="taxonomic scope" value="Eukaryota"/>
</dbReference>
<sequence>MVKGTTPPLSPSIAAAKSSRVESWIQQLSASSPTHADALSPPATPENRSSLKRKPEPSPPCTYAMSARNTSPKRPRRDTEIEVLPAHSASAVGAASSSSALMLNETNTFSPPGSQTSIKSSRRANSPSRDNITVLASASPPTITEPSSGLKTPPPQRVRNVIEQLEDGLGRGWIPGQLRKSIEEDADFGYQRIESHAWDDRTTPCLSDKDIDSKELEALAYVLRKIKEIWLNARMCQARGRDENAWCMDVIQPLIKLAMRLEGDDKFWLQSVQSQAIATEFLSSVTDTSGKPRILDRKADFTLSFSHMPSPGFEDLYTRLRNVRNPVVSHMADAFTKTTALFSCVEVKPASGDHTEAEYQLSIWMAASLRKKMQLARRVGLIGKDNLVEPCFAIVGHDTHVYFAHVVLEDRDTVRILGPETGSLGLCETRSVSGIFRALRLWQNVIRYGRDEGSNGFWGSFMGIVLQKLAGDADEGYGAPPASAV</sequence>
<dbReference type="HOGENOM" id="CLU_562795_0_0_1"/>
<dbReference type="Proteomes" id="UP000016935">
    <property type="component" value="Unassembled WGS sequence"/>
</dbReference>
<reference evidence="3 4" key="2">
    <citation type="journal article" date="2013" name="PLoS Genet.">
        <title>Comparative genome structure, secondary metabolite, and effector coding capacity across Cochliobolus pathogens.</title>
        <authorList>
            <person name="Condon B.J."/>
            <person name="Leng Y."/>
            <person name="Wu D."/>
            <person name="Bushley K.E."/>
            <person name="Ohm R.A."/>
            <person name="Otillar R."/>
            <person name="Martin J."/>
            <person name="Schackwitz W."/>
            <person name="Grimwood J."/>
            <person name="MohdZainudin N."/>
            <person name="Xue C."/>
            <person name="Wang R."/>
            <person name="Manning V.A."/>
            <person name="Dhillon B."/>
            <person name="Tu Z.J."/>
            <person name="Steffenson B.J."/>
            <person name="Salamov A."/>
            <person name="Sun H."/>
            <person name="Lowry S."/>
            <person name="LaButti K."/>
            <person name="Han J."/>
            <person name="Copeland A."/>
            <person name="Lindquist E."/>
            <person name="Barry K."/>
            <person name="Schmutz J."/>
            <person name="Baker S.E."/>
            <person name="Ciuffetti L.M."/>
            <person name="Grigoriev I.V."/>
            <person name="Zhong S."/>
            <person name="Turgeon B.G."/>
        </authorList>
    </citation>
    <scope>NUCLEOTIDE SEQUENCE [LARGE SCALE GENOMIC DNA]</scope>
    <source>
        <strain evidence="4">28A</strain>
    </source>
</reference>
<dbReference type="Pfam" id="PF20516">
    <property type="entry name" value="PDDEXK_12"/>
    <property type="match status" value="1"/>
</dbReference>
<evidence type="ECO:0000313" key="3">
    <source>
        <dbReference type="EMBL" id="EOA85874.1"/>
    </source>
</evidence>
<dbReference type="OrthoDB" id="4161186at2759"/>
<feature type="region of interest" description="Disordered" evidence="1">
    <location>
        <begin position="1"/>
        <end position="78"/>
    </location>
</feature>
<dbReference type="AlphaFoldDB" id="R0K8T7"/>